<sequence length="412" mass="42732">MSHTGGVGRLVVVAFLVVAAVTGTVSATNQAETVTLTVSVVTADGNPVGSADVAATWDDGTRNVTTASNGKAFVDVPANATVRLDVSHPQYVRNEPYVVSNASERSVEVPMFPRGRIVATVRDSNGPVAGASVVVRQSGAIVASGQTDADGQFDTGAVEQDEYGVAVGERGYYRNVTAVTVDGTERVDIALQSGSVTLEIRVVDPHFSPPEPVGNATIQIDSVGEVRSLASGETTVRVPVNADLALTVTKPAYETNETTVRIRESDADVNLTLSRTPALNLTSVSNRVVAGERVAVEVVDEYGDPAADATVLRNGSEAATTNAEGRATFRIENPGQHELRARRDGVESDPVTIDALAGEQTAPPETTTAAPTTTTDTAAATETGSPGFGPLAALAAVFAAAALLARRRRRNE</sequence>
<protein>
    <submittedName>
        <fullName evidence="5">PGF-CTERM protein</fullName>
    </submittedName>
</protein>
<evidence type="ECO:0000256" key="1">
    <source>
        <dbReference type="ARBA" id="ARBA00022729"/>
    </source>
</evidence>
<evidence type="ECO:0000313" key="5">
    <source>
        <dbReference type="EMBL" id="SFR55742.1"/>
    </source>
</evidence>
<keyword evidence="1" id="KW-0732">Signal</keyword>
<dbReference type="InterPro" id="IPR013783">
    <property type="entry name" value="Ig-like_fold"/>
</dbReference>
<dbReference type="GO" id="GO:0005886">
    <property type="term" value="C:plasma membrane"/>
    <property type="evidence" value="ECO:0007669"/>
    <property type="project" value="UniProtKB-SubCell"/>
</dbReference>
<name>A0A1I6HMS5_9EURY</name>
<dbReference type="Proteomes" id="UP000198531">
    <property type="component" value="Unassembled WGS sequence"/>
</dbReference>
<dbReference type="OrthoDB" id="205784at2157"/>
<evidence type="ECO:0000259" key="4">
    <source>
        <dbReference type="Pfam" id="PF18204"/>
    </source>
</evidence>
<evidence type="ECO:0000313" key="6">
    <source>
        <dbReference type="Proteomes" id="UP000198531"/>
    </source>
</evidence>
<proteinExistence type="predicted"/>
<dbReference type="EMBL" id="FOYT01000002">
    <property type="protein sequence ID" value="SFR55742.1"/>
    <property type="molecule type" value="Genomic_DNA"/>
</dbReference>
<dbReference type="NCBIfam" id="TIGR04126">
    <property type="entry name" value="PGF_CTERM"/>
    <property type="match status" value="1"/>
</dbReference>
<keyword evidence="6" id="KW-1185">Reference proteome</keyword>
<keyword evidence="3" id="KW-0472">Membrane</keyword>
<feature type="region of interest" description="Disordered" evidence="2">
    <location>
        <begin position="360"/>
        <end position="384"/>
    </location>
</feature>
<accession>A0A1I6HMS5</accession>
<dbReference type="Gene3D" id="2.60.40.1120">
    <property type="entry name" value="Carboxypeptidase-like, regulatory domain"/>
    <property type="match status" value="1"/>
</dbReference>
<evidence type="ECO:0000256" key="3">
    <source>
        <dbReference type="SAM" id="Phobius"/>
    </source>
</evidence>
<dbReference type="RefSeq" id="WP_089809169.1">
    <property type="nucleotide sequence ID" value="NZ_FOYT01000002.1"/>
</dbReference>
<organism evidence="5 6">
    <name type="scientific">Halogeometricum rufum</name>
    <dbReference type="NCBI Taxonomy" id="553469"/>
    <lineage>
        <taxon>Archaea</taxon>
        <taxon>Methanobacteriati</taxon>
        <taxon>Methanobacteriota</taxon>
        <taxon>Stenosarchaea group</taxon>
        <taxon>Halobacteria</taxon>
        <taxon>Halobacteriales</taxon>
        <taxon>Haloferacaceae</taxon>
        <taxon>Halogeometricum</taxon>
    </lineage>
</organism>
<dbReference type="Gene3D" id="2.60.40.10">
    <property type="entry name" value="Immunoglobulins"/>
    <property type="match status" value="1"/>
</dbReference>
<dbReference type="AlphaFoldDB" id="A0A1I6HMS5"/>
<feature type="domain" description="PGF-CTERM archaeal protein-sorting signal" evidence="4">
    <location>
        <begin position="386"/>
        <end position="408"/>
    </location>
</feature>
<feature type="transmembrane region" description="Helical" evidence="3">
    <location>
        <begin position="387"/>
        <end position="405"/>
    </location>
</feature>
<dbReference type="Pfam" id="PF18204">
    <property type="entry name" value="PGF-CTERM"/>
    <property type="match status" value="1"/>
</dbReference>
<reference evidence="6" key="1">
    <citation type="submission" date="2016-10" db="EMBL/GenBank/DDBJ databases">
        <authorList>
            <person name="Varghese N."/>
            <person name="Submissions S."/>
        </authorList>
    </citation>
    <scope>NUCLEOTIDE SEQUENCE [LARGE SCALE GENOMIC DNA]</scope>
    <source>
        <strain evidence="6">CGMCC 1.7736</strain>
    </source>
</reference>
<evidence type="ECO:0000256" key="2">
    <source>
        <dbReference type="SAM" id="MobiDB-lite"/>
    </source>
</evidence>
<feature type="compositionally biased region" description="Low complexity" evidence="2">
    <location>
        <begin position="361"/>
        <end position="383"/>
    </location>
</feature>
<dbReference type="InterPro" id="IPR008969">
    <property type="entry name" value="CarboxyPept-like_regulatory"/>
</dbReference>
<gene>
    <name evidence="5" type="ORF">SAMN04487947_2242</name>
</gene>
<dbReference type="SUPFAM" id="SSF49464">
    <property type="entry name" value="Carboxypeptidase regulatory domain-like"/>
    <property type="match status" value="2"/>
</dbReference>
<dbReference type="Pfam" id="PF13620">
    <property type="entry name" value="CarboxypepD_reg"/>
    <property type="match status" value="1"/>
</dbReference>
<keyword evidence="3" id="KW-1133">Transmembrane helix</keyword>
<dbReference type="InterPro" id="IPR026371">
    <property type="entry name" value="PGF_CTERM"/>
</dbReference>
<keyword evidence="3" id="KW-0812">Transmembrane</keyword>
<dbReference type="GO" id="GO:0030115">
    <property type="term" value="C:S-layer"/>
    <property type="evidence" value="ECO:0007669"/>
    <property type="project" value="UniProtKB-SubCell"/>
</dbReference>